<organism evidence="3 4">
    <name type="scientific">Tigriopus californicus</name>
    <name type="common">Marine copepod</name>
    <dbReference type="NCBI Taxonomy" id="6832"/>
    <lineage>
        <taxon>Eukaryota</taxon>
        <taxon>Metazoa</taxon>
        <taxon>Ecdysozoa</taxon>
        <taxon>Arthropoda</taxon>
        <taxon>Crustacea</taxon>
        <taxon>Multicrustacea</taxon>
        <taxon>Hexanauplia</taxon>
        <taxon>Copepoda</taxon>
        <taxon>Harpacticoida</taxon>
        <taxon>Harpacticidae</taxon>
        <taxon>Tigriopus</taxon>
    </lineage>
</organism>
<evidence type="ECO:0000313" key="3">
    <source>
        <dbReference type="EMBL" id="TRY67574.1"/>
    </source>
</evidence>
<feature type="region of interest" description="Disordered" evidence="2">
    <location>
        <begin position="1"/>
        <end position="80"/>
    </location>
</feature>
<dbReference type="GO" id="GO:0000139">
    <property type="term" value="C:Golgi membrane"/>
    <property type="evidence" value="ECO:0007669"/>
    <property type="project" value="TreeGrafter"/>
</dbReference>
<evidence type="ECO:0008006" key="5">
    <source>
        <dbReference type="Google" id="ProtNLM"/>
    </source>
</evidence>
<feature type="coiled-coil region" evidence="1">
    <location>
        <begin position="221"/>
        <end position="248"/>
    </location>
</feature>
<evidence type="ECO:0000313" key="4">
    <source>
        <dbReference type="Proteomes" id="UP000318571"/>
    </source>
</evidence>
<feature type="compositionally biased region" description="Low complexity" evidence="2">
    <location>
        <begin position="183"/>
        <end position="192"/>
    </location>
</feature>
<dbReference type="EMBL" id="VCGU01000011">
    <property type="protein sequence ID" value="TRY67574.1"/>
    <property type="molecule type" value="Genomic_DNA"/>
</dbReference>
<dbReference type="PANTHER" id="PTHR13066">
    <property type="entry name" value="BASIC LEUCINE ZIPPER NUCLEAR FACTOR 1 BLZF1 PROTEIN"/>
    <property type="match status" value="1"/>
</dbReference>
<evidence type="ECO:0000256" key="2">
    <source>
        <dbReference type="SAM" id="MobiDB-lite"/>
    </source>
</evidence>
<keyword evidence="1" id="KW-0175">Coiled coil</keyword>
<accession>A0A553NQ84</accession>
<protein>
    <recommendedName>
        <fullName evidence="5">Golgin-45</fullName>
    </recommendedName>
</protein>
<reference evidence="3 4" key="1">
    <citation type="journal article" date="2018" name="Nat. Ecol. Evol.">
        <title>Genomic signatures of mitonuclear coevolution across populations of Tigriopus californicus.</title>
        <authorList>
            <person name="Barreto F.S."/>
            <person name="Watson E.T."/>
            <person name="Lima T.G."/>
            <person name="Willett C.S."/>
            <person name="Edmands S."/>
            <person name="Li W."/>
            <person name="Burton R.S."/>
        </authorList>
    </citation>
    <scope>NUCLEOTIDE SEQUENCE [LARGE SCALE GENOMIC DNA]</scope>
    <source>
        <strain evidence="3 4">San Diego</strain>
    </source>
</reference>
<dbReference type="Proteomes" id="UP000318571">
    <property type="component" value="Chromosome 4"/>
</dbReference>
<dbReference type="STRING" id="6832.A0A553NQ84"/>
<feature type="region of interest" description="Disordered" evidence="2">
    <location>
        <begin position="160"/>
        <end position="207"/>
    </location>
</feature>
<dbReference type="GO" id="GO:0007030">
    <property type="term" value="P:Golgi organization"/>
    <property type="evidence" value="ECO:0007669"/>
    <property type="project" value="InterPro"/>
</dbReference>
<evidence type="ECO:0000256" key="1">
    <source>
        <dbReference type="SAM" id="Coils"/>
    </source>
</evidence>
<proteinExistence type="predicted"/>
<gene>
    <name evidence="3" type="ORF">TCAL_07826</name>
</gene>
<comment type="caution">
    <text evidence="3">The sequence shown here is derived from an EMBL/GenBank/DDBJ whole genome shotgun (WGS) entry which is preliminary data.</text>
</comment>
<keyword evidence="4" id="KW-1185">Reference proteome</keyword>
<dbReference type="GO" id="GO:0043001">
    <property type="term" value="P:Golgi to plasma membrane protein transport"/>
    <property type="evidence" value="ECO:0007669"/>
    <property type="project" value="InterPro"/>
</dbReference>
<sequence length="539" mass="59591">MWNLVMGAVFSSDEEDNEESGTSSMEPSNPKAGLLNRGQVATTGRDQPRLPSPTRECGDGKEAEQSVAGVPLAKTHECSSSLRDKRIRLPQTNIRLAKLPPISDDQVTMDPIQPTSPLVPIYVGGAHRTITPSSSSFRKDKEPKFVPYEPYKASVTPLVSKPKRAKKKSLNSSLAESVRAVSEEPVSPGSPESIPPHPMSPVPCSSPTYVDPHRPDDALANEMLLERIAKLERDLAESEKQLKIQTQVNSEVGHPVPCSSPTYVDPHRPDDALANEMLLERIAKLERDLAESEKQLKIQTQVNSEVKKLLVASVGEDIEAQVDYLTQDKARLSADIHQYTSKISRDFEEKEKLFVESNLWKSKFLASSVIVDELARWKAGLIHHSDEYNHGVRVLLQEHALLWDSLMKTYGLLSRLKTAFDPLKKPPTPPECVSLNGLADYSLKCAQELRERLIGQNDLKTEDLNGEPLMPKQLNTLGEEKLKEILAKPLAYGASDYSEVASLAVTGCARPHLRKLGDQLVTPTGFKCCTHCQGTVHNV</sequence>
<dbReference type="InterPro" id="IPR027095">
    <property type="entry name" value="Golgin-45"/>
</dbReference>
<feature type="coiled-coil region" evidence="1">
    <location>
        <begin position="275"/>
        <end position="302"/>
    </location>
</feature>
<name>A0A553NQ84_TIGCA</name>
<dbReference type="PANTHER" id="PTHR13066:SF2">
    <property type="entry name" value="GOLGIN-45"/>
    <property type="match status" value="1"/>
</dbReference>
<dbReference type="AlphaFoldDB" id="A0A553NQ84"/>